<evidence type="ECO:0000256" key="2">
    <source>
        <dbReference type="ARBA" id="ARBA00022475"/>
    </source>
</evidence>
<dbReference type="PANTHER" id="PTHR43124:SF3">
    <property type="entry name" value="CHLORAMPHENICOL EFFLUX PUMP RV0191"/>
    <property type="match status" value="1"/>
</dbReference>
<evidence type="ECO:0000256" key="3">
    <source>
        <dbReference type="ARBA" id="ARBA00022692"/>
    </source>
</evidence>
<feature type="transmembrane region" description="Helical" evidence="6">
    <location>
        <begin position="343"/>
        <end position="365"/>
    </location>
</feature>
<dbReference type="InterPro" id="IPR011701">
    <property type="entry name" value="MFS"/>
</dbReference>
<evidence type="ECO:0000256" key="6">
    <source>
        <dbReference type="SAM" id="Phobius"/>
    </source>
</evidence>
<dbReference type="Gene3D" id="1.20.1250.20">
    <property type="entry name" value="MFS general substrate transporter like domains"/>
    <property type="match status" value="2"/>
</dbReference>
<keyword evidence="3 6" id="KW-0812">Transmembrane</keyword>
<feature type="transmembrane region" description="Helical" evidence="6">
    <location>
        <begin position="31"/>
        <end position="48"/>
    </location>
</feature>
<keyword evidence="9" id="KW-1185">Reference proteome</keyword>
<accession>A0A5R9ECR4</accession>
<evidence type="ECO:0000256" key="4">
    <source>
        <dbReference type="ARBA" id="ARBA00022989"/>
    </source>
</evidence>
<protein>
    <submittedName>
        <fullName evidence="8">MFS transporter</fullName>
    </submittedName>
</protein>
<proteinExistence type="predicted"/>
<feature type="domain" description="Major facilitator superfamily (MFS) profile" evidence="7">
    <location>
        <begin position="1"/>
        <end position="369"/>
    </location>
</feature>
<sequence>MGLSMMHFFLLGALGPRLVESLSLSPTLLGLTTTVSCAVATLVSPLSGRMVDQAGPKRSLVVLMTTAAAALLLIGVAPGPVVLLASVALGGLAQALANPATNKAIAADAPVERRALITSVKQSGVQLAALIVGLPLAWLSAAAGWRAAMWVMAAVAAGAALWVTLALPGDRPEQAPASRTRLLPRGTVVWLLAFSVPLGAGIACVNTYIALFATEKLGLGNTEAAALVAVIGGAGIIGRMACSRAARSPRRTRQLPALLLAGSVAATLLLVFAAQLSPLIWCAAAAIGLCAVSVNAVTMMLVLHHSPPERAGRDSAMVSAGFFAGFALGPPFFGLLATSGDWTAGWLLVASEFTAAALLATTWVLRDHA</sequence>
<gene>
    <name evidence="8" type="ORF">FEF34_04315</name>
</gene>
<feature type="transmembrane region" description="Helical" evidence="6">
    <location>
        <begin position="147"/>
        <end position="167"/>
    </location>
</feature>
<evidence type="ECO:0000259" key="7">
    <source>
        <dbReference type="PROSITE" id="PS50850"/>
    </source>
</evidence>
<dbReference type="OrthoDB" id="7030876at2"/>
<dbReference type="PROSITE" id="PS50850">
    <property type="entry name" value="MFS"/>
    <property type="match status" value="1"/>
</dbReference>
<organism evidence="8 9">
    <name type="scientific">Streptomyces marianii</name>
    <dbReference type="NCBI Taxonomy" id="1817406"/>
    <lineage>
        <taxon>Bacteria</taxon>
        <taxon>Bacillati</taxon>
        <taxon>Actinomycetota</taxon>
        <taxon>Actinomycetes</taxon>
        <taxon>Kitasatosporales</taxon>
        <taxon>Streptomycetaceae</taxon>
        <taxon>Streptomyces</taxon>
    </lineage>
</organism>
<evidence type="ECO:0000256" key="1">
    <source>
        <dbReference type="ARBA" id="ARBA00004651"/>
    </source>
</evidence>
<reference evidence="8 9" key="1">
    <citation type="submission" date="2019-05" db="EMBL/GenBank/DDBJ databases">
        <title>Streptomyces marianii sp. nov., a novel marine actinomycete from southern coast of India.</title>
        <authorList>
            <person name="Iniyan A.M."/>
            <person name="Wink J."/>
            <person name="Ramprasad E."/>
            <person name="Ramana C.V."/>
            <person name="Bunk B."/>
            <person name="Sproer C."/>
            <person name="Joseph F.-J.R.S."/>
            <person name="Vincent S.G.P."/>
        </authorList>
    </citation>
    <scope>NUCLEOTIDE SEQUENCE [LARGE SCALE GENOMIC DNA]</scope>
    <source>
        <strain evidence="8 9">ICN19</strain>
    </source>
</reference>
<feature type="transmembrane region" description="Helical" evidence="6">
    <location>
        <begin position="224"/>
        <end position="242"/>
    </location>
</feature>
<dbReference type="InterPro" id="IPR020846">
    <property type="entry name" value="MFS_dom"/>
</dbReference>
<feature type="transmembrane region" description="Helical" evidence="6">
    <location>
        <begin position="188"/>
        <end position="212"/>
    </location>
</feature>
<feature type="transmembrane region" description="Helical" evidence="6">
    <location>
        <begin position="315"/>
        <end position="337"/>
    </location>
</feature>
<dbReference type="Pfam" id="PF07690">
    <property type="entry name" value="MFS_1"/>
    <property type="match status" value="1"/>
</dbReference>
<dbReference type="GO" id="GO:0022857">
    <property type="term" value="F:transmembrane transporter activity"/>
    <property type="evidence" value="ECO:0007669"/>
    <property type="project" value="InterPro"/>
</dbReference>
<dbReference type="EMBL" id="VAWE01000001">
    <property type="protein sequence ID" value="TLQ48001.1"/>
    <property type="molecule type" value="Genomic_DNA"/>
</dbReference>
<evidence type="ECO:0000313" key="9">
    <source>
        <dbReference type="Proteomes" id="UP000305921"/>
    </source>
</evidence>
<evidence type="ECO:0000256" key="5">
    <source>
        <dbReference type="ARBA" id="ARBA00023136"/>
    </source>
</evidence>
<dbReference type="Proteomes" id="UP000305921">
    <property type="component" value="Unassembled WGS sequence"/>
</dbReference>
<dbReference type="AlphaFoldDB" id="A0A5R9ECR4"/>
<dbReference type="GO" id="GO:0005886">
    <property type="term" value="C:plasma membrane"/>
    <property type="evidence" value="ECO:0007669"/>
    <property type="project" value="UniProtKB-SubCell"/>
</dbReference>
<dbReference type="InterPro" id="IPR050189">
    <property type="entry name" value="MFS_Efflux_Transporters"/>
</dbReference>
<feature type="transmembrane region" description="Helical" evidence="6">
    <location>
        <begin position="254"/>
        <end position="272"/>
    </location>
</feature>
<comment type="caution">
    <text evidence="8">The sequence shown here is derived from an EMBL/GenBank/DDBJ whole genome shotgun (WGS) entry which is preliminary data.</text>
</comment>
<feature type="transmembrane region" description="Helical" evidence="6">
    <location>
        <begin position="278"/>
        <end position="303"/>
    </location>
</feature>
<keyword evidence="4 6" id="KW-1133">Transmembrane helix</keyword>
<feature type="transmembrane region" description="Helical" evidence="6">
    <location>
        <begin position="60"/>
        <end position="77"/>
    </location>
</feature>
<keyword evidence="5 6" id="KW-0472">Membrane</keyword>
<keyword evidence="2" id="KW-1003">Cell membrane</keyword>
<dbReference type="InterPro" id="IPR036259">
    <property type="entry name" value="MFS_trans_sf"/>
</dbReference>
<dbReference type="PANTHER" id="PTHR43124">
    <property type="entry name" value="PURINE EFFLUX PUMP PBUE"/>
    <property type="match status" value="1"/>
</dbReference>
<comment type="subcellular location">
    <subcellularLocation>
        <location evidence="1">Cell membrane</location>
        <topology evidence="1">Multi-pass membrane protein</topology>
    </subcellularLocation>
</comment>
<name>A0A5R9ECR4_9ACTN</name>
<dbReference type="SUPFAM" id="SSF103473">
    <property type="entry name" value="MFS general substrate transporter"/>
    <property type="match status" value="1"/>
</dbReference>
<evidence type="ECO:0000313" key="8">
    <source>
        <dbReference type="EMBL" id="TLQ48001.1"/>
    </source>
</evidence>